<dbReference type="RefSeq" id="WP_013632959.1">
    <property type="nucleotide sequence ID" value="NC_015177.1"/>
</dbReference>
<dbReference type="SUPFAM" id="SSF56935">
    <property type="entry name" value="Porins"/>
    <property type="match status" value="1"/>
</dbReference>
<dbReference type="eggNOG" id="COG4771">
    <property type="taxonomic scope" value="Bacteria"/>
</dbReference>
<evidence type="ECO:0008006" key="7">
    <source>
        <dbReference type="Google" id="ProtNLM"/>
    </source>
</evidence>
<dbReference type="Gene3D" id="2.40.170.20">
    <property type="entry name" value="TonB-dependent receptor, beta-barrel domain"/>
    <property type="match status" value="1"/>
</dbReference>
<evidence type="ECO:0000256" key="3">
    <source>
        <dbReference type="ARBA" id="ARBA00023237"/>
    </source>
</evidence>
<evidence type="ECO:0000256" key="4">
    <source>
        <dbReference type="SAM" id="SignalP"/>
    </source>
</evidence>
<dbReference type="HOGENOM" id="CLU_032797_0_0_10"/>
<evidence type="ECO:0000313" key="5">
    <source>
        <dbReference type="EMBL" id="ADY52472.1"/>
    </source>
</evidence>
<dbReference type="AlphaFoldDB" id="F0S9C2"/>
<name>F0S9C2_PSESL</name>
<evidence type="ECO:0000256" key="2">
    <source>
        <dbReference type="ARBA" id="ARBA00023136"/>
    </source>
</evidence>
<dbReference type="OrthoDB" id="1264254at2"/>
<dbReference type="STRING" id="762903.Pedsa_1919"/>
<keyword evidence="4" id="KW-0732">Signal</keyword>
<evidence type="ECO:0000313" key="6">
    <source>
        <dbReference type="Proteomes" id="UP000000310"/>
    </source>
</evidence>
<gene>
    <name evidence="5" type="ordered locus">Pedsa_1919</name>
</gene>
<sequence>MKLSYNLNRYLLLCLLGVNTSLFAQVKTEEKKPQEEKPKAAVTEEVEVVRSYKPILADAVKIRRNPDLNEKKVFNPKVKYNPIDKKLELDSEIGALEAQKLIKQDEETLYNNFAKFGMGNLGSTLGALHIGTDRDEALQAGFNFNHWANSNGTLNKQKMSEQSIGAYGRSIGDNIVLDGKLNYNRRSNYFYGVNPEDANFNLDPKKQRFNLFEGDGLIYNRIDPNDMDKFAYAAKINGYIFNNIFEGKETGVALSGGLSKNLNKFQIGANGLLDFTTSKDFAYSLDNHIFKVNPFIKLDGEKFKLTAGINYIAEFGTNSNSNLFPNASIDFSLVKNYLGLFAKLDGNVNKTRLKDLSYVNPFINENIDIRNQIEKFNISGGIKGTLAANIGYKAYISYKNIDNFAYFVNDTTRRETFNLEYESGNTSVFGITGELNIKFSDIARIDSKLELNQYTLKHELNAWQHPSAKLTTNASFKIAKKVKLDADLYFQGPTKAKLYEPDPTSSTVPAPLIGNIKTLKSFADLGVGAEYLYNKRISAFLRVNNLFNSDYQRYLYYPSYGFNILGGISYGF</sequence>
<keyword evidence="6" id="KW-1185">Reference proteome</keyword>
<keyword evidence="3" id="KW-0998">Cell outer membrane</keyword>
<dbReference type="GO" id="GO:0009279">
    <property type="term" value="C:cell outer membrane"/>
    <property type="evidence" value="ECO:0007669"/>
    <property type="project" value="UniProtKB-SubCell"/>
</dbReference>
<dbReference type="KEGG" id="psn:Pedsa_1919"/>
<dbReference type="EMBL" id="CP002545">
    <property type="protein sequence ID" value="ADY52472.1"/>
    <property type="molecule type" value="Genomic_DNA"/>
</dbReference>
<protein>
    <recommendedName>
        <fullName evidence="7">TonB-dependent receptor</fullName>
    </recommendedName>
</protein>
<dbReference type="InterPro" id="IPR036942">
    <property type="entry name" value="Beta-barrel_TonB_sf"/>
</dbReference>
<reference evidence="6" key="2">
    <citation type="submission" date="2011-02" db="EMBL/GenBank/DDBJ databases">
        <title>The complete genome of Pedobacter saltans DSM 12145.</title>
        <authorList>
            <consortium name="US DOE Joint Genome Institute (JGI-PGF)"/>
            <person name="Lucas S."/>
            <person name="Copeland A."/>
            <person name="Lapidus A."/>
            <person name="Bruce D."/>
            <person name="Goodwin L."/>
            <person name="Pitluck S."/>
            <person name="Kyrpides N."/>
            <person name="Mavromatis K."/>
            <person name="Pagani I."/>
            <person name="Ivanova N."/>
            <person name="Ovchinnikova G."/>
            <person name="Lu M."/>
            <person name="Detter J.C."/>
            <person name="Han C."/>
            <person name="Land M."/>
            <person name="Hauser L."/>
            <person name="Markowitz V."/>
            <person name="Cheng J.-F."/>
            <person name="Hugenholtz P."/>
            <person name="Woyke T."/>
            <person name="Wu D."/>
            <person name="Tindall B."/>
            <person name="Pomrenke H.G."/>
            <person name="Brambilla E."/>
            <person name="Klenk H.-P."/>
            <person name="Eisen J.A."/>
        </authorList>
    </citation>
    <scope>NUCLEOTIDE SEQUENCE [LARGE SCALE GENOMIC DNA]</scope>
    <source>
        <strain evidence="6">ATCC 51119 / DSM 12145 / JCM 21818 / LMG 10337 / NBRC 100064 / NCIMB 13643</strain>
    </source>
</reference>
<comment type="subcellular location">
    <subcellularLocation>
        <location evidence="1">Cell outer membrane</location>
    </subcellularLocation>
</comment>
<reference evidence="5 6" key="1">
    <citation type="journal article" date="2011" name="Stand. Genomic Sci.">
        <title>Complete genome sequence of the gliding, heparinolytic Pedobacter saltans type strain (113).</title>
        <authorList>
            <person name="Liolios K."/>
            <person name="Sikorski J."/>
            <person name="Lu M."/>
            <person name="Nolan M."/>
            <person name="Lapidus A."/>
            <person name="Lucas S."/>
            <person name="Hammon N."/>
            <person name="Deshpande S."/>
            <person name="Cheng J.F."/>
            <person name="Tapia R."/>
            <person name="Han C."/>
            <person name="Goodwin L."/>
            <person name="Pitluck S."/>
            <person name="Huntemann M."/>
            <person name="Ivanova N."/>
            <person name="Pagani I."/>
            <person name="Mavromatis K."/>
            <person name="Ovchinikova G."/>
            <person name="Pati A."/>
            <person name="Chen A."/>
            <person name="Palaniappan K."/>
            <person name="Land M."/>
            <person name="Hauser L."/>
            <person name="Brambilla E.M."/>
            <person name="Kotsyurbenko O."/>
            <person name="Rohde M."/>
            <person name="Tindall B.J."/>
            <person name="Abt B."/>
            <person name="Goker M."/>
            <person name="Detter J.C."/>
            <person name="Woyke T."/>
            <person name="Bristow J."/>
            <person name="Eisen J.A."/>
            <person name="Markowitz V."/>
            <person name="Hugenholtz P."/>
            <person name="Klenk H.P."/>
            <person name="Kyrpides N.C."/>
        </authorList>
    </citation>
    <scope>NUCLEOTIDE SEQUENCE [LARGE SCALE GENOMIC DNA]</scope>
    <source>
        <strain evidence="6">ATCC 51119 / DSM 12145 / JCM 21818 / LMG 10337 / NBRC 100064 / NCIMB 13643</strain>
    </source>
</reference>
<keyword evidence="2" id="KW-0472">Membrane</keyword>
<evidence type="ECO:0000256" key="1">
    <source>
        <dbReference type="ARBA" id="ARBA00004442"/>
    </source>
</evidence>
<dbReference type="Proteomes" id="UP000000310">
    <property type="component" value="Chromosome"/>
</dbReference>
<proteinExistence type="predicted"/>
<accession>F0S9C2</accession>
<organism evidence="5 6">
    <name type="scientific">Pseudopedobacter saltans (strain ATCC 51119 / DSM 12145 / JCM 21818 / CCUG 39354 / LMG 10337 / NBRC 100064 / NCIMB 13643)</name>
    <name type="common">Pedobacter saltans</name>
    <dbReference type="NCBI Taxonomy" id="762903"/>
    <lineage>
        <taxon>Bacteria</taxon>
        <taxon>Pseudomonadati</taxon>
        <taxon>Bacteroidota</taxon>
        <taxon>Sphingobacteriia</taxon>
        <taxon>Sphingobacteriales</taxon>
        <taxon>Sphingobacteriaceae</taxon>
        <taxon>Pseudopedobacter</taxon>
    </lineage>
</organism>
<feature type="chain" id="PRO_5003260233" description="TonB-dependent receptor" evidence="4">
    <location>
        <begin position="25"/>
        <end position="572"/>
    </location>
</feature>
<feature type="signal peptide" evidence="4">
    <location>
        <begin position="1"/>
        <end position="24"/>
    </location>
</feature>